<organism evidence="1 2">
    <name type="scientific">Cytophaga hutchinsonii (strain ATCC 33406 / DSM 1761 / CIP 103989 / NBRC 15051 / NCIMB 9469 / D465)</name>
    <dbReference type="NCBI Taxonomy" id="269798"/>
    <lineage>
        <taxon>Bacteria</taxon>
        <taxon>Pseudomonadati</taxon>
        <taxon>Bacteroidota</taxon>
        <taxon>Cytophagia</taxon>
        <taxon>Cytophagales</taxon>
        <taxon>Cytophagaceae</taxon>
        <taxon>Cytophaga</taxon>
    </lineage>
</organism>
<keyword evidence="2" id="KW-1185">Reference proteome</keyword>
<dbReference type="EMBL" id="CP000383">
    <property type="protein sequence ID" value="ABG59619.1"/>
    <property type="molecule type" value="Genomic_DNA"/>
</dbReference>
<accession>A0A6N4STB9</accession>
<protein>
    <submittedName>
        <fullName evidence="1">Uncharacterized protein</fullName>
    </submittedName>
</protein>
<name>A0A6N4STB9_CYTH3</name>
<reference evidence="1 2" key="1">
    <citation type="journal article" date="2007" name="Appl. Environ. Microbiol.">
        <title>Genome sequence of the cellulolytic gliding bacterium Cytophaga hutchinsonii.</title>
        <authorList>
            <person name="Xie G."/>
            <person name="Bruce D.C."/>
            <person name="Challacombe J.F."/>
            <person name="Chertkov O."/>
            <person name="Detter J.C."/>
            <person name="Gilna P."/>
            <person name="Han C.S."/>
            <person name="Lucas S."/>
            <person name="Misra M."/>
            <person name="Myers G.L."/>
            <person name="Richardson P."/>
            <person name="Tapia R."/>
            <person name="Thayer N."/>
            <person name="Thompson L.S."/>
            <person name="Brettin T.S."/>
            <person name="Henrissat B."/>
            <person name="Wilson D.B."/>
            <person name="McBride M.J."/>
        </authorList>
    </citation>
    <scope>NUCLEOTIDE SEQUENCE [LARGE SCALE GENOMIC DNA]</scope>
    <source>
        <strain evidence="2">ATCC 33406 / DSM 1761 / CIP 103989 / NBRC 15051 / NCIMB 9469 / D465</strain>
    </source>
</reference>
<sequence>MIRSALLQIHKLLLMLKSNYNSVIHSFQKDLLKNISTWLELLEEVAKNTTDTSGLPKLEVSLRSGKTFCGSVLGLKRSVDENLLMLSEEAEPQARQKLHLIQCEEISALSFIDPNVFLAIASNQQPVVSELEVKRKIKTIEDEIEQIVSARIPVSFDTVTEAYRSRALQLTETLPSIFSTLMSDGTGKELIPESISSIGIQVGKTAETHLNNKHLLCVFAKDSEVFLSKQKEALFHSIQKAL</sequence>
<dbReference type="AlphaFoldDB" id="A0A6N4STB9"/>
<evidence type="ECO:0000313" key="1">
    <source>
        <dbReference type="EMBL" id="ABG59619.1"/>
    </source>
</evidence>
<dbReference type="KEGG" id="chu:CHU_2361"/>
<dbReference type="Proteomes" id="UP000001822">
    <property type="component" value="Chromosome"/>
</dbReference>
<proteinExistence type="predicted"/>
<evidence type="ECO:0000313" key="2">
    <source>
        <dbReference type="Proteomes" id="UP000001822"/>
    </source>
</evidence>
<gene>
    <name evidence="1" type="ordered locus">CHU_2361</name>
</gene>